<evidence type="ECO:0000256" key="1">
    <source>
        <dbReference type="SAM" id="MobiDB-lite"/>
    </source>
</evidence>
<gene>
    <name evidence="2" type="ORF">LT42_04880</name>
</gene>
<name>A0A9X0EG58_9PSED</name>
<dbReference type="EMBL" id="JRMB01000001">
    <property type="protein sequence ID" value="KGF65286.1"/>
    <property type="molecule type" value="Genomic_DNA"/>
</dbReference>
<protein>
    <submittedName>
        <fullName evidence="2">Uncharacterized protein</fullName>
    </submittedName>
</protein>
<evidence type="ECO:0000313" key="3">
    <source>
        <dbReference type="Proteomes" id="UP000029719"/>
    </source>
</evidence>
<evidence type="ECO:0000313" key="2">
    <source>
        <dbReference type="EMBL" id="KGF65286.1"/>
    </source>
</evidence>
<accession>A0A9X0EG58</accession>
<proteinExistence type="predicted"/>
<feature type="region of interest" description="Disordered" evidence="1">
    <location>
        <begin position="56"/>
        <end position="83"/>
    </location>
</feature>
<organism evidence="2 3">
    <name type="scientific">Pseudomonas lutea</name>
    <dbReference type="NCBI Taxonomy" id="243924"/>
    <lineage>
        <taxon>Bacteria</taxon>
        <taxon>Pseudomonadati</taxon>
        <taxon>Pseudomonadota</taxon>
        <taxon>Gammaproteobacteria</taxon>
        <taxon>Pseudomonadales</taxon>
        <taxon>Pseudomonadaceae</taxon>
        <taxon>Pseudomonas</taxon>
    </lineage>
</organism>
<dbReference type="Proteomes" id="UP000029719">
    <property type="component" value="Unassembled WGS sequence"/>
</dbReference>
<reference evidence="2 3" key="1">
    <citation type="submission" date="2014-09" db="EMBL/GenBank/DDBJ databases">
        <title>Genome sequence of Pseudomonas lutea strain DSM 17257T.</title>
        <authorList>
            <person name="Kwak Y."/>
            <person name="Shin J.-H."/>
        </authorList>
    </citation>
    <scope>NUCLEOTIDE SEQUENCE [LARGE SCALE GENOMIC DNA]</scope>
    <source>
        <strain evidence="2 3">DSM 17257</strain>
    </source>
</reference>
<comment type="caution">
    <text evidence="2">The sequence shown here is derived from an EMBL/GenBank/DDBJ whole genome shotgun (WGS) entry which is preliminary data.</text>
</comment>
<sequence length="83" mass="8979">MAPVDGRVETGRVIRHASTIERSRGGKNRRWAQNAFALGATLWRLFTASAGSILRAKQPGDGSQVRHDDAQLQGGEPDPLTRG</sequence>
<dbReference type="AlphaFoldDB" id="A0A9X0EG58"/>